<keyword evidence="2" id="KW-1185">Reference proteome</keyword>
<accession>Q6AMA8</accession>
<dbReference type="EMBL" id="CR522870">
    <property type="protein sequence ID" value="CAG36517.1"/>
    <property type="molecule type" value="Genomic_DNA"/>
</dbReference>
<dbReference type="KEGG" id="dps:DP1788"/>
<sequence>MTQQQHLLDEILLTSLLRLLSCPRTNYPPIVFKFAFRVNPKINFDDKTVPLFIKRTCASTQGVTSPPKERIELSSK</sequence>
<reference evidence="2" key="1">
    <citation type="journal article" date="2004" name="Environ. Microbiol.">
        <title>The genome of Desulfotalea psychrophila, a sulfate-reducing bacterium from permanently cold Arctic sediments.</title>
        <authorList>
            <person name="Rabus R."/>
            <person name="Ruepp A."/>
            <person name="Frickey T."/>
            <person name="Rattei T."/>
            <person name="Fartmann B."/>
            <person name="Stark M."/>
            <person name="Bauer M."/>
            <person name="Zibat A."/>
            <person name="Lombardot T."/>
            <person name="Becker I."/>
            <person name="Amann J."/>
            <person name="Gellner K."/>
            <person name="Teeling H."/>
            <person name="Leuschner W.D."/>
            <person name="Gloeckner F.-O."/>
            <person name="Lupas A.N."/>
            <person name="Amann R."/>
            <person name="Klenk H.-P."/>
        </authorList>
    </citation>
    <scope>NUCLEOTIDE SEQUENCE [LARGE SCALE GENOMIC DNA]</scope>
    <source>
        <strain evidence="2">DSM 12343 / LSv54</strain>
    </source>
</reference>
<dbReference type="HOGENOM" id="CLU_2648624_0_0_7"/>
<evidence type="ECO:0000313" key="1">
    <source>
        <dbReference type="EMBL" id="CAG36517.1"/>
    </source>
</evidence>
<dbReference type="AlphaFoldDB" id="Q6AMA8"/>
<proteinExistence type="predicted"/>
<evidence type="ECO:0000313" key="2">
    <source>
        <dbReference type="Proteomes" id="UP000000602"/>
    </source>
</evidence>
<protein>
    <submittedName>
        <fullName evidence="1">Uncharacterized protein</fullName>
    </submittedName>
</protein>
<gene>
    <name evidence="1" type="ordered locus">DP1788</name>
</gene>
<organism evidence="1 2">
    <name type="scientific">Desulfotalea psychrophila (strain LSv54 / DSM 12343)</name>
    <dbReference type="NCBI Taxonomy" id="177439"/>
    <lineage>
        <taxon>Bacteria</taxon>
        <taxon>Pseudomonadati</taxon>
        <taxon>Thermodesulfobacteriota</taxon>
        <taxon>Desulfobulbia</taxon>
        <taxon>Desulfobulbales</taxon>
        <taxon>Desulfocapsaceae</taxon>
        <taxon>Desulfotalea</taxon>
    </lineage>
</organism>
<dbReference type="STRING" id="177439.DP1788"/>
<name>Q6AMA8_DESPS</name>
<dbReference type="Proteomes" id="UP000000602">
    <property type="component" value="Chromosome"/>
</dbReference>